<dbReference type="SUPFAM" id="SSF56935">
    <property type="entry name" value="Porins"/>
    <property type="match status" value="1"/>
</dbReference>
<evidence type="ECO:0000313" key="2">
    <source>
        <dbReference type="Proteomes" id="UP000189670"/>
    </source>
</evidence>
<dbReference type="Gene3D" id="2.40.160.60">
    <property type="entry name" value="Outer membrane protein transport protein (OMPP1/FadL/TodX)"/>
    <property type="match status" value="1"/>
</dbReference>
<gene>
    <name evidence="1" type="ORF">OMM_14814</name>
</gene>
<dbReference type="EMBL" id="ATBP01003208">
    <property type="protein sequence ID" value="ETR65106.1"/>
    <property type="molecule type" value="Genomic_DNA"/>
</dbReference>
<feature type="non-terminal residue" evidence="1">
    <location>
        <position position="1"/>
    </location>
</feature>
<dbReference type="Proteomes" id="UP000189670">
    <property type="component" value="Unassembled WGS sequence"/>
</dbReference>
<dbReference type="AlphaFoldDB" id="A0A1V1NRH9"/>
<evidence type="ECO:0000313" key="1">
    <source>
        <dbReference type="EMBL" id="ETR65106.1"/>
    </source>
</evidence>
<sequence>PMSFGLGIAYRFSDHVTVATDIYHTQWQHFYCQDAQGDRFSPITNEKYEISDIKPVWQVRTGMEYLHITSEYVIPFRGGLFYDPAPAEGKTDDFWGFSLGSGIGFNQYFFDFAYQLRFGKNIGTSVLQDFGFSQNVYEHLFYMSLIYHYF</sequence>
<proteinExistence type="predicted"/>
<comment type="caution">
    <text evidence="1">The sequence shown here is derived from an EMBL/GenBank/DDBJ whole genome shotgun (WGS) entry which is preliminary data.</text>
</comment>
<evidence type="ECO:0008006" key="3">
    <source>
        <dbReference type="Google" id="ProtNLM"/>
    </source>
</evidence>
<accession>A0A1V1NRH9</accession>
<name>A0A1V1NRH9_9BACT</name>
<organism evidence="1 2">
    <name type="scientific">Candidatus Magnetoglobus multicellularis str. Araruama</name>
    <dbReference type="NCBI Taxonomy" id="890399"/>
    <lineage>
        <taxon>Bacteria</taxon>
        <taxon>Pseudomonadati</taxon>
        <taxon>Thermodesulfobacteriota</taxon>
        <taxon>Desulfobacteria</taxon>
        <taxon>Desulfobacterales</taxon>
        <taxon>Desulfobacteraceae</taxon>
        <taxon>Candidatus Magnetoglobus</taxon>
    </lineage>
</organism>
<reference evidence="2" key="1">
    <citation type="submission" date="2012-11" db="EMBL/GenBank/DDBJ databases">
        <authorList>
            <person name="Lucero-Rivera Y.E."/>
            <person name="Tovar-Ramirez D."/>
        </authorList>
    </citation>
    <scope>NUCLEOTIDE SEQUENCE [LARGE SCALE GENOMIC DNA]</scope>
    <source>
        <strain evidence="2">Araruama</strain>
    </source>
</reference>
<protein>
    <recommendedName>
        <fullName evidence="3">Outer membrane protein beta-barrel domain-containing protein</fullName>
    </recommendedName>
</protein>